<keyword evidence="1" id="KW-0472">Membrane</keyword>
<evidence type="ECO:0000256" key="1">
    <source>
        <dbReference type="SAM" id="Phobius"/>
    </source>
</evidence>
<organism evidence="2 3">
    <name type="scientific">Moniliophthora roreri (strain MCA 2997)</name>
    <name type="common">Cocoa frosty pod rot fungus</name>
    <name type="synonym">Crinipellis roreri</name>
    <dbReference type="NCBI Taxonomy" id="1381753"/>
    <lineage>
        <taxon>Eukaryota</taxon>
        <taxon>Fungi</taxon>
        <taxon>Dikarya</taxon>
        <taxon>Basidiomycota</taxon>
        <taxon>Agaricomycotina</taxon>
        <taxon>Agaricomycetes</taxon>
        <taxon>Agaricomycetidae</taxon>
        <taxon>Agaricales</taxon>
        <taxon>Marasmiineae</taxon>
        <taxon>Marasmiaceae</taxon>
        <taxon>Moniliophthora</taxon>
    </lineage>
</organism>
<keyword evidence="1" id="KW-1133">Transmembrane helix</keyword>
<accession>V2XAF6</accession>
<protein>
    <submittedName>
        <fullName evidence="2">Uncharacterized protein</fullName>
    </submittedName>
</protein>
<sequence length="199" mass="22694">MSNAEKAQSQIFRLLSPFRALRSFHWRISGSMRPRAPRSTLVPILGMDQEYHIVKELRKRHPSLISFCIPYGIEWYCIVASSSDAWIPQTIVLGSDKDYKWLENQLATRMYTALSQLLAHAKTLAGKLPTLPEYIQCFEAAGHLDSEARRGTAVGLMAILMFGGFWWYKGIQKSAQYKYIERKMTEAGITKIGHVLTPQ</sequence>
<keyword evidence="1" id="KW-0812">Transmembrane</keyword>
<feature type="transmembrane region" description="Helical" evidence="1">
    <location>
        <begin position="151"/>
        <end position="168"/>
    </location>
</feature>
<dbReference type="EMBL" id="AWSO01000558">
    <property type="protein sequence ID" value="ESK89480.1"/>
    <property type="molecule type" value="Genomic_DNA"/>
</dbReference>
<reference evidence="2 3" key="1">
    <citation type="journal article" date="2014" name="BMC Genomics">
        <title>Genome and secretome analysis of the hemibiotrophic fungal pathogen, Moniliophthora roreri, which causes frosty pod rot disease of cacao: mechanisms of the biotrophic and necrotrophic phases.</title>
        <authorList>
            <person name="Meinhardt L.W."/>
            <person name="Costa G.G.L."/>
            <person name="Thomazella D.P.T."/>
            <person name="Teixeira P.J.P.L."/>
            <person name="Carazzolle M.F."/>
            <person name="Schuster S.C."/>
            <person name="Carlson J.E."/>
            <person name="Guiltinan M.J."/>
            <person name="Mieczkowski P."/>
            <person name="Farmer A."/>
            <person name="Ramaraj T."/>
            <person name="Crozier J."/>
            <person name="Davis R.E."/>
            <person name="Shao J."/>
            <person name="Melnick R.L."/>
            <person name="Pereira G.A.G."/>
            <person name="Bailey B.A."/>
        </authorList>
    </citation>
    <scope>NUCLEOTIDE SEQUENCE [LARGE SCALE GENOMIC DNA]</scope>
    <source>
        <strain evidence="2 3">MCA 2997</strain>
    </source>
</reference>
<evidence type="ECO:0000313" key="3">
    <source>
        <dbReference type="Proteomes" id="UP000017559"/>
    </source>
</evidence>
<name>V2XAF6_MONRO</name>
<gene>
    <name evidence="2" type="ORF">Moror_16110</name>
</gene>
<dbReference type="Proteomes" id="UP000017559">
    <property type="component" value="Unassembled WGS sequence"/>
</dbReference>
<dbReference type="KEGG" id="mrr:Moror_16110"/>
<dbReference type="HOGENOM" id="CLU_1372532_0_0_1"/>
<keyword evidence="3" id="KW-1185">Reference proteome</keyword>
<evidence type="ECO:0000313" key="2">
    <source>
        <dbReference type="EMBL" id="ESK89480.1"/>
    </source>
</evidence>
<comment type="caution">
    <text evidence="2">The sequence shown here is derived from an EMBL/GenBank/DDBJ whole genome shotgun (WGS) entry which is preliminary data.</text>
</comment>
<dbReference type="AlphaFoldDB" id="V2XAF6"/>
<proteinExistence type="predicted"/>